<sequence length="100" mass="11048">MSLLPHVLLPCASLRGVWVGTHHACTCGTNSMNLSDLHTRKRNGTKRNEQGTQPDAFSRRTFVADHSQRASPKYITISARAAVALCCMRLCTRETVLYCG</sequence>
<feature type="signal peptide" evidence="1">
    <location>
        <begin position="1"/>
        <end position="19"/>
    </location>
</feature>
<proteinExistence type="predicted"/>
<gene>
    <name evidence="2" type="ORF">CALCODRAFT_500568</name>
</gene>
<name>A0A165E1G2_9BASI</name>
<evidence type="ECO:0000313" key="3">
    <source>
        <dbReference type="Proteomes" id="UP000076842"/>
    </source>
</evidence>
<protein>
    <recommendedName>
        <fullName evidence="4">Secreted protein</fullName>
    </recommendedName>
</protein>
<dbReference type="Proteomes" id="UP000076842">
    <property type="component" value="Unassembled WGS sequence"/>
</dbReference>
<keyword evidence="3" id="KW-1185">Reference proteome</keyword>
<dbReference type="InParanoid" id="A0A165E1G2"/>
<organism evidence="2 3">
    <name type="scientific">Calocera cornea HHB12733</name>
    <dbReference type="NCBI Taxonomy" id="1353952"/>
    <lineage>
        <taxon>Eukaryota</taxon>
        <taxon>Fungi</taxon>
        <taxon>Dikarya</taxon>
        <taxon>Basidiomycota</taxon>
        <taxon>Agaricomycotina</taxon>
        <taxon>Dacrymycetes</taxon>
        <taxon>Dacrymycetales</taxon>
        <taxon>Dacrymycetaceae</taxon>
        <taxon>Calocera</taxon>
    </lineage>
</organism>
<evidence type="ECO:0000256" key="1">
    <source>
        <dbReference type="SAM" id="SignalP"/>
    </source>
</evidence>
<reference evidence="2 3" key="1">
    <citation type="journal article" date="2016" name="Mol. Biol. Evol.">
        <title>Comparative Genomics of Early-Diverging Mushroom-Forming Fungi Provides Insights into the Origins of Lignocellulose Decay Capabilities.</title>
        <authorList>
            <person name="Nagy L.G."/>
            <person name="Riley R."/>
            <person name="Tritt A."/>
            <person name="Adam C."/>
            <person name="Daum C."/>
            <person name="Floudas D."/>
            <person name="Sun H."/>
            <person name="Yadav J.S."/>
            <person name="Pangilinan J."/>
            <person name="Larsson K.H."/>
            <person name="Matsuura K."/>
            <person name="Barry K."/>
            <person name="Labutti K."/>
            <person name="Kuo R."/>
            <person name="Ohm R.A."/>
            <person name="Bhattacharya S.S."/>
            <person name="Shirouzu T."/>
            <person name="Yoshinaga Y."/>
            <person name="Martin F.M."/>
            <person name="Grigoriev I.V."/>
            <person name="Hibbett D.S."/>
        </authorList>
    </citation>
    <scope>NUCLEOTIDE SEQUENCE [LARGE SCALE GENOMIC DNA]</scope>
    <source>
        <strain evidence="2 3">HHB12733</strain>
    </source>
</reference>
<evidence type="ECO:0000313" key="2">
    <source>
        <dbReference type="EMBL" id="KZT53912.1"/>
    </source>
</evidence>
<accession>A0A165E1G2</accession>
<dbReference type="AlphaFoldDB" id="A0A165E1G2"/>
<keyword evidence="1" id="KW-0732">Signal</keyword>
<evidence type="ECO:0008006" key="4">
    <source>
        <dbReference type="Google" id="ProtNLM"/>
    </source>
</evidence>
<dbReference type="EMBL" id="KV424026">
    <property type="protein sequence ID" value="KZT53912.1"/>
    <property type="molecule type" value="Genomic_DNA"/>
</dbReference>
<feature type="chain" id="PRO_5007856935" description="Secreted protein" evidence="1">
    <location>
        <begin position="20"/>
        <end position="100"/>
    </location>
</feature>